<dbReference type="Pfam" id="PF12146">
    <property type="entry name" value="Hydrolase_4"/>
    <property type="match status" value="1"/>
</dbReference>
<dbReference type="PANTHER" id="PTHR43798">
    <property type="entry name" value="MONOACYLGLYCEROL LIPASE"/>
    <property type="match status" value="1"/>
</dbReference>
<dbReference type="Gene3D" id="3.40.50.1820">
    <property type="entry name" value="alpha/beta hydrolase"/>
    <property type="match status" value="1"/>
</dbReference>
<reference evidence="4 5" key="1">
    <citation type="submission" date="2019-03" db="EMBL/GenBank/DDBJ databases">
        <title>Genomic Encyclopedia of Archaeal and Bacterial Type Strains, Phase II (KMG-II): from individual species to whole genera.</title>
        <authorList>
            <person name="Goeker M."/>
        </authorList>
    </citation>
    <scope>NUCLEOTIDE SEQUENCE [LARGE SCALE GENOMIC DNA]</scope>
    <source>
        <strain evidence="4 5">ATCC 35214</strain>
    </source>
</reference>
<dbReference type="EMBL" id="SOCN01000001">
    <property type="protein sequence ID" value="TDV24378.1"/>
    <property type="molecule type" value="Genomic_DNA"/>
</dbReference>
<evidence type="ECO:0000313" key="5">
    <source>
        <dbReference type="Proteomes" id="UP000295757"/>
    </source>
</evidence>
<dbReference type="InterPro" id="IPR022742">
    <property type="entry name" value="Hydrolase_4"/>
</dbReference>
<dbReference type="InterPro" id="IPR050266">
    <property type="entry name" value="AB_hydrolase_sf"/>
</dbReference>
<dbReference type="InterPro" id="IPR029058">
    <property type="entry name" value="AB_hydrolase_fold"/>
</dbReference>
<comment type="similarity">
    <text evidence="1">Belongs to the lipase/esterase LIP3/BchO family.</text>
</comment>
<dbReference type="OrthoDB" id="403987at2"/>
<keyword evidence="2" id="KW-0378">Hydrolase</keyword>
<dbReference type="SUPFAM" id="SSF53474">
    <property type="entry name" value="alpha/beta-Hydrolases"/>
    <property type="match status" value="1"/>
</dbReference>
<keyword evidence="5" id="KW-1185">Reference proteome</keyword>
<accession>A0A4R7UD36</accession>
<dbReference type="GO" id="GO:0016020">
    <property type="term" value="C:membrane"/>
    <property type="evidence" value="ECO:0007669"/>
    <property type="project" value="TreeGrafter"/>
</dbReference>
<gene>
    <name evidence="4" type="ORF">BCF59_0343</name>
</gene>
<dbReference type="PANTHER" id="PTHR43798:SF33">
    <property type="entry name" value="HYDROLASE, PUTATIVE (AFU_ORTHOLOGUE AFUA_2G14860)-RELATED"/>
    <property type="match status" value="1"/>
</dbReference>
<keyword evidence="2" id="KW-0719">Serine esterase</keyword>
<name>A0A4R7UD36_9BACT</name>
<sequence>MKQIKYQYPYVFKDNKQPINPIIFIHGFNSNAENHNIFMQNWNLSDYYAISFPGNNLLQPKNSDAVSVESFADLLIKFIQDNNLKDVVVIGHSMGGGIISLAYNKQPSLFAKMIYVTPMNKSSLVKKDEYFDSYFPKTFEEYKKFLQALYYNTNKLFKNKEFMKREEKNFDPYLYNNKTIVNLGKSLPNLSLMNQIEKGLNKITVPVLLLLGERDTVIDRDNCIKYFKENVKNIQIEVFNKVGHMIYYENFDKYLQIITEFYKK</sequence>
<organism evidence="4 5">
    <name type="scientific">Mycoplasmopsis mustelae</name>
    <dbReference type="NCBI Taxonomy" id="171289"/>
    <lineage>
        <taxon>Bacteria</taxon>
        <taxon>Bacillati</taxon>
        <taxon>Mycoplasmatota</taxon>
        <taxon>Mycoplasmoidales</taxon>
        <taxon>Metamycoplasmataceae</taxon>
        <taxon>Mycoplasmopsis</taxon>
    </lineage>
</organism>
<protein>
    <submittedName>
        <fullName evidence="4">Pimeloyl-ACP methyl ester carboxylesterase</fullName>
    </submittedName>
</protein>
<proteinExistence type="inferred from homology"/>
<feature type="domain" description="Serine aminopeptidase S33" evidence="3">
    <location>
        <begin position="20"/>
        <end position="249"/>
    </location>
</feature>
<dbReference type="AlphaFoldDB" id="A0A4R7UD36"/>
<evidence type="ECO:0000256" key="1">
    <source>
        <dbReference type="ARBA" id="ARBA00006989"/>
    </source>
</evidence>
<evidence type="ECO:0000313" key="4">
    <source>
        <dbReference type="EMBL" id="TDV24378.1"/>
    </source>
</evidence>
<evidence type="ECO:0000259" key="3">
    <source>
        <dbReference type="Pfam" id="PF12146"/>
    </source>
</evidence>
<comment type="caution">
    <text evidence="4">The sequence shown here is derived from an EMBL/GenBank/DDBJ whole genome shotgun (WGS) entry which is preliminary data.</text>
</comment>
<dbReference type="Proteomes" id="UP000295757">
    <property type="component" value="Unassembled WGS sequence"/>
</dbReference>
<dbReference type="RefSeq" id="WP_134110615.1">
    <property type="nucleotide sequence ID" value="NZ_SOCN01000001.1"/>
</dbReference>
<dbReference type="GO" id="GO:0052689">
    <property type="term" value="F:carboxylic ester hydrolase activity"/>
    <property type="evidence" value="ECO:0007669"/>
    <property type="project" value="UniProtKB-KW"/>
</dbReference>
<evidence type="ECO:0000256" key="2">
    <source>
        <dbReference type="ARBA" id="ARBA00022487"/>
    </source>
</evidence>